<evidence type="ECO:0000313" key="4">
    <source>
        <dbReference type="Proteomes" id="UP000500938"/>
    </source>
</evidence>
<dbReference type="RefSeq" id="WP_171224047.1">
    <property type="nucleotide sequence ID" value="NZ_CP053085.1"/>
</dbReference>
<dbReference type="NCBIfam" id="TIGR02226">
    <property type="entry name" value="two_anch"/>
    <property type="match status" value="1"/>
</dbReference>
<feature type="transmembrane region" description="Helical" evidence="1">
    <location>
        <begin position="57"/>
        <end position="78"/>
    </location>
</feature>
<dbReference type="SUPFAM" id="SSF53300">
    <property type="entry name" value="vWA-like"/>
    <property type="match status" value="1"/>
</dbReference>
<accession>A0A6M4IJ18</accession>
<evidence type="ECO:0000313" key="3">
    <source>
        <dbReference type="EMBL" id="QJR34620.1"/>
    </source>
</evidence>
<name>A0A6M4IJ18_9BACT</name>
<proteinExistence type="predicted"/>
<dbReference type="PANTHER" id="PTHR37464:SF1">
    <property type="entry name" value="BLL2463 PROTEIN"/>
    <property type="match status" value="1"/>
</dbReference>
<gene>
    <name evidence="3" type="ORF">HKW67_03345</name>
</gene>
<dbReference type="InterPro" id="IPR024163">
    <property type="entry name" value="Aerotolerance_reg_N"/>
</dbReference>
<keyword evidence="1" id="KW-1133">Transmembrane helix</keyword>
<keyword evidence="1" id="KW-0812">Transmembrane</keyword>
<sequence length="640" mass="66474">MAFLAPLFLTLATLVGVPLLVHLLRRKVGRTVDFPAVRYLTRMEQEHSRDLKLRHRLLLLLRILAVLALALAAARPIAKLAGLGHAPVSLAIVLDNSMSTGIIGNERSVFDSLRADVRGLLSDLSNDDRAWIVTADGRVIGGSAPSLLEALNGLAPLGGRGDLAAATRRAVGLARSGSPRAPVVAIVSDGQRNAFATDSVVNAGTVPVVVLAHGTGSVRNRAVLAARAEPARWTPSGTVNFAISAPDSADWRLLLDGRTVARGAVASAPVGAPVRLTQRLASNSTGWVRGKVEVDADALRADDARWFAVRVASPPMVAVRSEGGPFLSAALSTLVEEKRLERGAEGAARSVTVAGADAAGVRLPVLLTAPLDPVRIGEANRTLTRLGIPWRFGAIARNLVLARAASSDGAPLDTTAASVSVFEGTPVRLRYPLVYSPGGTTAATSAGAPAIPDTLATAGGSAWAVAGEGYVLIGSPLEPEATELPLRAAFVPWVLEALSRRLGEDGRLIEAVPGEHIAGLRGVTGLESPDGKIVGTNSDRLTVPNEAGVYYLRRQAARIGALVVNPEPEESDVVGMGQGAADSAVAAMRTHIAGRDVTPATSVSAWRTLVFDRAAGHGLLLPLVALALAALLAEAWLARH</sequence>
<dbReference type="EMBL" id="CP053085">
    <property type="protein sequence ID" value="QJR34620.1"/>
    <property type="molecule type" value="Genomic_DNA"/>
</dbReference>
<feature type="transmembrane region" description="Helical" evidence="1">
    <location>
        <begin position="6"/>
        <end position="24"/>
    </location>
</feature>
<dbReference type="Proteomes" id="UP000500938">
    <property type="component" value="Chromosome"/>
</dbReference>
<dbReference type="AlphaFoldDB" id="A0A6M4IJ18"/>
<evidence type="ECO:0000259" key="2">
    <source>
        <dbReference type="Pfam" id="PF07584"/>
    </source>
</evidence>
<reference evidence="3 4" key="1">
    <citation type="submission" date="2020-05" db="EMBL/GenBank/DDBJ databases">
        <title>Complete genome sequence of Gemmatimonas greenlandica TET16.</title>
        <authorList>
            <person name="Zeng Y."/>
        </authorList>
    </citation>
    <scope>NUCLEOTIDE SEQUENCE [LARGE SCALE GENOMIC DNA]</scope>
    <source>
        <strain evidence="3 4">TET16</strain>
    </source>
</reference>
<dbReference type="Gene3D" id="3.40.50.410">
    <property type="entry name" value="von Willebrand factor, type A domain"/>
    <property type="match status" value="1"/>
</dbReference>
<keyword evidence="1" id="KW-0472">Membrane</keyword>
<dbReference type="KEGG" id="ggr:HKW67_03345"/>
<evidence type="ECO:0000256" key="1">
    <source>
        <dbReference type="SAM" id="Phobius"/>
    </source>
</evidence>
<feature type="transmembrane region" description="Helical" evidence="1">
    <location>
        <begin position="619"/>
        <end position="638"/>
    </location>
</feature>
<protein>
    <recommendedName>
        <fullName evidence="2">Aerotolerance regulator N-terminal domain-containing protein</fullName>
    </recommendedName>
</protein>
<dbReference type="InterPro" id="IPR011933">
    <property type="entry name" value="Double_TM_dom"/>
</dbReference>
<keyword evidence="4" id="KW-1185">Reference proteome</keyword>
<dbReference type="PANTHER" id="PTHR37464">
    <property type="entry name" value="BLL2463 PROTEIN"/>
    <property type="match status" value="1"/>
</dbReference>
<dbReference type="Pfam" id="PF07584">
    <property type="entry name" value="BatA"/>
    <property type="match status" value="1"/>
</dbReference>
<dbReference type="InterPro" id="IPR036465">
    <property type="entry name" value="vWFA_dom_sf"/>
</dbReference>
<organism evidence="3 4">
    <name type="scientific">Gemmatimonas groenlandica</name>
    <dbReference type="NCBI Taxonomy" id="2732249"/>
    <lineage>
        <taxon>Bacteria</taxon>
        <taxon>Pseudomonadati</taxon>
        <taxon>Gemmatimonadota</taxon>
        <taxon>Gemmatimonadia</taxon>
        <taxon>Gemmatimonadales</taxon>
        <taxon>Gemmatimonadaceae</taxon>
        <taxon>Gemmatimonas</taxon>
    </lineage>
</organism>
<feature type="domain" description="Aerotolerance regulator N-terminal" evidence="2">
    <location>
        <begin position="1"/>
        <end position="76"/>
    </location>
</feature>